<dbReference type="InterPro" id="IPR001387">
    <property type="entry name" value="Cro/C1-type_HTH"/>
</dbReference>
<organism evidence="2 3">
    <name type="scientific">Nocardia tengchongensis</name>
    <dbReference type="NCBI Taxonomy" id="2055889"/>
    <lineage>
        <taxon>Bacteria</taxon>
        <taxon>Bacillati</taxon>
        <taxon>Actinomycetota</taxon>
        <taxon>Actinomycetes</taxon>
        <taxon>Mycobacteriales</taxon>
        <taxon>Nocardiaceae</taxon>
        <taxon>Nocardia</taxon>
    </lineage>
</organism>
<evidence type="ECO:0000313" key="2">
    <source>
        <dbReference type="EMBL" id="QVI21800.1"/>
    </source>
</evidence>
<protein>
    <submittedName>
        <fullName evidence="2">Helix-turn-helix domain-containing protein</fullName>
    </submittedName>
</protein>
<reference evidence="2 3" key="1">
    <citation type="submission" date="2021-04" db="EMBL/GenBank/DDBJ databases">
        <title>Nocardia tengchongensis.</title>
        <authorList>
            <person name="Zhuang k."/>
            <person name="Ran Y."/>
            <person name="Li W."/>
        </authorList>
    </citation>
    <scope>NUCLEOTIDE SEQUENCE [LARGE SCALE GENOMIC DNA]</scope>
    <source>
        <strain evidence="2 3">CFH S0057</strain>
    </source>
</reference>
<dbReference type="Pfam" id="PF13560">
    <property type="entry name" value="HTH_31"/>
    <property type="match status" value="1"/>
</dbReference>
<dbReference type="Gene3D" id="1.10.260.40">
    <property type="entry name" value="lambda repressor-like DNA-binding domains"/>
    <property type="match status" value="1"/>
</dbReference>
<dbReference type="PROSITE" id="PS50943">
    <property type="entry name" value="HTH_CROC1"/>
    <property type="match status" value="1"/>
</dbReference>
<feature type="domain" description="HTH cro/C1-type" evidence="1">
    <location>
        <begin position="17"/>
        <end position="71"/>
    </location>
</feature>
<proteinExistence type="predicted"/>
<dbReference type="Proteomes" id="UP000683310">
    <property type="component" value="Chromosome"/>
</dbReference>
<dbReference type="SMART" id="SM00530">
    <property type="entry name" value="HTH_XRE"/>
    <property type="match status" value="1"/>
</dbReference>
<dbReference type="Pfam" id="PF19054">
    <property type="entry name" value="DUF5753"/>
    <property type="match status" value="1"/>
</dbReference>
<dbReference type="EMBL" id="CP074371">
    <property type="protein sequence ID" value="QVI21800.1"/>
    <property type="molecule type" value="Genomic_DNA"/>
</dbReference>
<evidence type="ECO:0000259" key="1">
    <source>
        <dbReference type="PROSITE" id="PS50943"/>
    </source>
</evidence>
<dbReference type="InterPro" id="IPR010982">
    <property type="entry name" value="Lambda_DNA-bd_dom_sf"/>
</dbReference>
<sequence length="298" mass="33715">MPHAGLTLPLRQLGRHLRDWRQRSSMSLEDAARRLEVGATTLQRAEKGGNSRIKTYFVEKACELYGVPSEIKDGMVGLAKQAATDTNWWYKFGDLIPKDFDVYVSLEAFARKVISYQPELIPGLLQTVDYDRVLLQQVWPDASAEEWDRRGQIKAHRQNIALRKLEPVTLDVVIGEAALRRVVGGPLTMAKQLRRLIELPALHPNIRLRVLPFEAGFPGGSSMPAFVLLHFGEDSTGEPEEPPVVYLEGAVGGMYLEKDDDIEFHARSYRLMRDASLTEIDTVGLLVRMAKEYESRER</sequence>
<dbReference type="InterPro" id="IPR043917">
    <property type="entry name" value="DUF5753"/>
</dbReference>
<gene>
    <name evidence="2" type="ORF">KHQ06_01055</name>
</gene>
<evidence type="ECO:0000313" key="3">
    <source>
        <dbReference type="Proteomes" id="UP000683310"/>
    </source>
</evidence>
<dbReference type="SUPFAM" id="SSF47413">
    <property type="entry name" value="lambda repressor-like DNA-binding domains"/>
    <property type="match status" value="1"/>
</dbReference>
<dbReference type="CDD" id="cd00093">
    <property type="entry name" value="HTH_XRE"/>
    <property type="match status" value="1"/>
</dbReference>
<name>A0ABX8CPH1_9NOCA</name>
<keyword evidence="3" id="KW-1185">Reference proteome</keyword>
<accession>A0ABX8CPH1</accession>